<protein>
    <submittedName>
        <fullName evidence="1">Uncharacterized protein</fullName>
    </submittedName>
</protein>
<accession>A0A1B8Y5Y8</accession>
<proteinExistence type="predicted"/>
<sequence length="104" mass="12061">MWVNALFKRRHKRNLSVRSHYSEQPPSAERNKMAEEDLCYVYVDFNRYPKAARKISGGGVTYAVLKCQGARIETQPNQDLRQGKNSVFYEIPRRSEDMDGNGFS</sequence>
<reference evidence="1" key="3">
    <citation type="submission" date="2016-05" db="EMBL/GenBank/DDBJ databases">
        <title>WGS assembly of Xenopus tropicalis.</title>
        <authorList>
            <person name="Sessions A."/>
            <person name="Jenkins J."/>
            <person name="Mitros T."/>
            <person name="Lyons J.T."/>
            <person name="Dichmann D.S."/>
            <person name="Robert J."/>
            <person name="Harland R.M."/>
            <person name="Rokhsar D.S."/>
        </authorList>
    </citation>
    <scope>NUCLEOTIDE SEQUENCE</scope>
    <source>
        <strain evidence="1">Nigerian</strain>
    </source>
</reference>
<reference evidence="1" key="1">
    <citation type="submission" date="2009-11" db="EMBL/GenBank/DDBJ databases">
        <authorList>
            <consortium name="US DOE Joint Genome Institute (JGI-PGF)"/>
            <person name="Ottilar R."/>
            <person name="Schmutz J."/>
            <person name="Salamov A."/>
            <person name="Cheng J.F."/>
            <person name="Lucas S."/>
            <person name="Pitluck S."/>
            <person name="Gundlach H."/>
            <person name="Guo Y."/>
            <person name="Haberer G."/>
            <person name="Nasrallah J."/>
            <person name="Mayer K.F.X."/>
            <person name="van de Peer Y."/>
            <person name="Weigel D."/>
            <person name="Grigoriev I.V."/>
        </authorList>
    </citation>
    <scope>NUCLEOTIDE SEQUENCE</scope>
    <source>
        <strain evidence="1">Nigerian</strain>
    </source>
</reference>
<organism evidence="1">
    <name type="scientific">Xenopus tropicalis</name>
    <name type="common">Western clawed frog</name>
    <name type="synonym">Silurana tropicalis</name>
    <dbReference type="NCBI Taxonomy" id="8364"/>
    <lineage>
        <taxon>Eukaryota</taxon>
        <taxon>Metazoa</taxon>
        <taxon>Chordata</taxon>
        <taxon>Craniata</taxon>
        <taxon>Vertebrata</taxon>
        <taxon>Euteleostomi</taxon>
        <taxon>Amphibia</taxon>
        <taxon>Batrachia</taxon>
        <taxon>Anura</taxon>
        <taxon>Pipoidea</taxon>
        <taxon>Pipidae</taxon>
        <taxon>Xenopodinae</taxon>
        <taxon>Xenopus</taxon>
        <taxon>Silurana</taxon>
    </lineage>
</organism>
<name>A0A1B8Y5Y8_XENTR</name>
<evidence type="ECO:0000313" key="1">
    <source>
        <dbReference type="EMBL" id="OCA18345.1"/>
    </source>
</evidence>
<dbReference type="AlphaFoldDB" id="A0A1B8Y5Y8"/>
<gene>
    <name evidence="1" type="ORF">XENTR_v90025806mg</name>
</gene>
<reference evidence="1" key="2">
    <citation type="journal article" date="2010" name="Science">
        <title>The genome of the Western clawed frog Xenopus tropicalis.</title>
        <authorList>
            <person name="Hellsten U."/>
            <person name="Harland R.M."/>
            <person name="Gilchrist M.J."/>
            <person name="Hendrix D."/>
            <person name="Jurka J."/>
            <person name="Kapitonov V."/>
            <person name="Ovcharenko I."/>
            <person name="Putnam N.H."/>
            <person name="Shu S."/>
            <person name="Taher L."/>
            <person name="Blitz I.L."/>
            <person name="Blumberg B."/>
            <person name="Dichmann D.S."/>
            <person name="Dubchak I."/>
            <person name="Amaya E."/>
            <person name="Detter J.C."/>
            <person name="Fletcher R."/>
            <person name="Gerhard D.S."/>
            <person name="Goodstein D."/>
            <person name="Graves T."/>
            <person name="Grigoriev I.V."/>
            <person name="Grimwood J."/>
            <person name="Kawashima T."/>
            <person name="Lindquist E."/>
            <person name="Lucas S.M."/>
            <person name="Mead P.E."/>
            <person name="Mitros T."/>
            <person name="Ogino H."/>
            <person name="Ohta Y."/>
            <person name="Poliakov A.V."/>
            <person name="Pollet N."/>
            <person name="Robert J."/>
            <person name="Salamov A."/>
            <person name="Sater A.K."/>
            <person name="Schmutz J."/>
            <person name="Terry A."/>
            <person name="Vize P.D."/>
            <person name="Warren W.C."/>
            <person name="Wells D."/>
            <person name="Wills A."/>
            <person name="Wilson R.K."/>
            <person name="Zimmerman L.B."/>
            <person name="Zorn A.M."/>
            <person name="Grainger R."/>
            <person name="Grammer T."/>
            <person name="Khokha M.K."/>
            <person name="Richardson P.M."/>
            <person name="Rokhsar D.S."/>
        </authorList>
    </citation>
    <scope>NUCLEOTIDE SEQUENCE [LARGE SCALE GENOMIC DNA]</scope>
    <source>
        <strain evidence="1">Nigerian</strain>
    </source>
</reference>
<dbReference type="EMBL" id="KV460425">
    <property type="protein sequence ID" value="OCA18345.1"/>
    <property type="molecule type" value="Genomic_DNA"/>
</dbReference>